<keyword evidence="3" id="KW-1185">Reference proteome</keyword>
<sequence length="85" mass="9696">MSSGIAFAVGDMVRLISRVGLSPKTPDVFEVLFKMPPRDGKIQYRIRNEEHGHERVEKHDNLVALDDKTEPGTPNTKTDRRYHHG</sequence>
<dbReference type="Proteomes" id="UP000246352">
    <property type="component" value="Unassembled WGS sequence"/>
</dbReference>
<accession>A0A317PQ05</accession>
<dbReference type="OrthoDB" id="8020021at2"/>
<protein>
    <submittedName>
        <fullName evidence="2">Uncharacterized protein</fullName>
    </submittedName>
</protein>
<gene>
    <name evidence="2" type="ORF">DFR52_102323</name>
</gene>
<evidence type="ECO:0000313" key="2">
    <source>
        <dbReference type="EMBL" id="PWW01660.1"/>
    </source>
</evidence>
<dbReference type="RefSeq" id="WP_110031443.1">
    <property type="nucleotide sequence ID" value="NZ_QGTR01000002.1"/>
</dbReference>
<comment type="caution">
    <text evidence="2">The sequence shown here is derived from an EMBL/GenBank/DDBJ whole genome shotgun (WGS) entry which is preliminary data.</text>
</comment>
<organism evidence="2 3">
    <name type="scientific">Hoeflea marina</name>
    <dbReference type="NCBI Taxonomy" id="274592"/>
    <lineage>
        <taxon>Bacteria</taxon>
        <taxon>Pseudomonadati</taxon>
        <taxon>Pseudomonadota</taxon>
        <taxon>Alphaproteobacteria</taxon>
        <taxon>Hyphomicrobiales</taxon>
        <taxon>Rhizobiaceae</taxon>
        <taxon>Hoeflea</taxon>
    </lineage>
</organism>
<name>A0A317PQ05_9HYPH</name>
<reference evidence="2 3" key="1">
    <citation type="submission" date="2018-05" db="EMBL/GenBank/DDBJ databases">
        <title>Genomic Encyclopedia of Type Strains, Phase IV (KMG-IV): sequencing the most valuable type-strain genomes for metagenomic binning, comparative biology and taxonomic classification.</title>
        <authorList>
            <person name="Goeker M."/>
        </authorList>
    </citation>
    <scope>NUCLEOTIDE SEQUENCE [LARGE SCALE GENOMIC DNA]</scope>
    <source>
        <strain evidence="2 3">DSM 16791</strain>
    </source>
</reference>
<feature type="region of interest" description="Disordered" evidence="1">
    <location>
        <begin position="64"/>
        <end position="85"/>
    </location>
</feature>
<dbReference type="AlphaFoldDB" id="A0A317PQ05"/>
<dbReference type="EMBL" id="QGTR01000002">
    <property type="protein sequence ID" value="PWW01660.1"/>
    <property type="molecule type" value="Genomic_DNA"/>
</dbReference>
<proteinExistence type="predicted"/>
<evidence type="ECO:0000313" key="3">
    <source>
        <dbReference type="Proteomes" id="UP000246352"/>
    </source>
</evidence>
<evidence type="ECO:0000256" key="1">
    <source>
        <dbReference type="SAM" id="MobiDB-lite"/>
    </source>
</evidence>